<reference evidence="2 3" key="1">
    <citation type="journal article" date="2015" name="Genome Announc.">
        <title>Expanding the biotechnology potential of lactobacilli through comparative genomics of 213 strains and associated genera.</title>
        <authorList>
            <person name="Sun Z."/>
            <person name="Harris H.M."/>
            <person name="McCann A."/>
            <person name="Guo C."/>
            <person name="Argimon S."/>
            <person name="Zhang W."/>
            <person name="Yang X."/>
            <person name="Jeffery I.B."/>
            <person name="Cooney J.C."/>
            <person name="Kagawa T.F."/>
            <person name="Liu W."/>
            <person name="Song Y."/>
            <person name="Salvetti E."/>
            <person name="Wrobel A."/>
            <person name="Rasinkangas P."/>
            <person name="Parkhill J."/>
            <person name="Rea M.C."/>
            <person name="O'Sullivan O."/>
            <person name="Ritari J."/>
            <person name="Douillard F.P."/>
            <person name="Paul Ross R."/>
            <person name="Yang R."/>
            <person name="Briner A.E."/>
            <person name="Felis G.E."/>
            <person name="de Vos W.M."/>
            <person name="Barrangou R."/>
            <person name="Klaenhammer T.R."/>
            <person name="Caufield P.W."/>
            <person name="Cui Y."/>
            <person name="Zhang H."/>
            <person name="O'Toole P.W."/>
        </authorList>
    </citation>
    <scope>NUCLEOTIDE SEQUENCE [LARGE SCALE GENOMIC DNA]</scope>
    <source>
        <strain evidence="2 3">DSM 15814</strain>
    </source>
</reference>
<dbReference type="eggNOG" id="COG0687">
    <property type="taxonomic scope" value="Bacteria"/>
</dbReference>
<dbReference type="PATRIC" id="fig|1114972.6.peg.1177"/>
<dbReference type="EMBL" id="AZFF01000002">
    <property type="protein sequence ID" value="KRL56868.1"/>
    <property type="molecule type" value="Genomic_DNA"/>
</dbReference>
<dbReference type="GO" id="GO:0030288">
    <property type="term" value="C:outer membrane-bounded periplasmic space"/>
    <property type="evidence" value="ECO:0007669"/>
    <property type="project" value="TreeGrafter"/>
</dbReference>
<dbReference type="InterPro" id="IPR006059">
    <property type="entry name" value="SBP"/>
</dbReference>
<dbReference type="RefSeq" id="WP_017262458.1">
    <property type="nucleotide sequence ID" value="NZ_AUAW01000004.1"/>
</dbReference>
<evidence type="ECO:0000313" key="3">
    <source>
        <dbReference type="Proteomes" id="UP000051999"/>
    </source>
</evidence>
<dbReference type="Gene3D" id="3.40.190.10">
    <property type="entry name" value="Periplasmic binding protein-like II"/>
    <property type="match status" value="2"/>
</dbReference>
<dbReference type="STRING" id="1114972.FD35_GL001162"/>
<dbReference type="GO" id="GO:0015888">
    <property type="term" value="P:thiamine transport"/>
    <property type="evidence" value="ECO:0007669"/>
    <property type="project" value="TreeGrafter"/>
</dbReference>
<dbReference type="GO" id="GO:0030975">
    <property type="term" value="F:thiamine binding"/>
    <property type="evidence" value="ECO:0007669"/>
    <property type="project" value="TreeGrafter"/>
</dbReference>
<name>A0A0R1RPG5_9LACO</name>
<dbReference type="PANTHER" id="PTHR30006:SF2">
    <property type="entry name" value="ABC TRANSPORTER SUBSTRATE-BINDING PROTEIN"/>
    <property type="match status" value="1"/>
</dbReference>
<dbReference type="SUPFAM" id="SSF53850">
    <property type="entry name" value="Periplasmic binding protein-like II"/>
    <property type="match status" value="1"/>
</dbReference>
<organism evidence="2 3">
    <name type="scientific">Furfurilactobacillus rossiae DSM 15814</name>
    <dbReference type="NCBI Taxonomy" id="1114972"/>
    <lineage>
        <taxon>Bacteria</taxon>
        <taxon>Bacillati</taxon>
        <taxon>Bacillota</taxon>
        <taxon>Bacilli</taxon>
        <taxon>Lactobacillales</taxon>
        <taxon>Lactobacillaceae</taxon>
        <taxon>Furfurilactobacillus</taxon>
    </lineage>
</organism>
<accession>A0A0R1RPG5</accession>
<comment type="caution">
    <text evidence="2">The sequence shown here is derived from an EMBL/GenBank/DDBJ whole genome shotgun (WGS) entry which is preliminary data.</text>
</comment>
<keyword evidence="1" id="KW-0732">Signal</keyword>
<proteinExistence type="predicted"/>
<dbReference type="OrthoDB" id="9769319at2"/>
<dbReference type="Proteomes" id="UP000051999">
    <property type="component" value="Unassembled WGS sequence"/>
</dbReference>
<evidence type="ECO:0000313" key="2">
    <source>
        <dbReference type="EMBL" id="KRL56868.1"/>
    </source>
</evidence>
<evidence type="ECO:0000256" key="1">
    <source>
        <dbReference type="ARBA" id="ARBA00022729"/>
    </source>
</evidence>
<protein>
    <submittedName>
        <fullName evidence="2">Uncharacterized protein</fullName>
    </submittedName>
</protein>
<sequence length="352" mass="38853">MTHYKELWQKITVSLLLGGLTVGFFDATAKADESMTVSTFGLATKQMNSDVLTPFAKANNVTLRTQFGDSNARMTQLEHNPNSGVDVVELSQNNALSGNQKHLFKKLDFSKLKNFKRLTPAQQKLAKETNSVPYTLNSVGIMYNPQKISINSWKQLWSSKLKDKLAIPDITTTFGPAMIYLAGEHAGTAVEKDNGQAAFKALSQLKPNVTKTYSQSSDIANMFKTGEIDAAVVGDYAVNMVQKANPQLKYVVPASGTLANYDTVSILKSSHNTEKDYRYIDARLSATVQKKVASPQSLNNAPINKTVQLSVKDAENKTVGAVAKRAKSLNFAYVNHHLAQWVTRWNQLMNKQ</sequence>
<keyword evidence="3" id="KW-1185">Reference proteome</keyword>
<gene>
    <name evidence="2" type="ORF">FD35_GL001162</name>
</gene>
<dbReference type="GO" id="GO:0030976">
    <property type="term" value="F:thiamine pyrophosphate binding"/>
    <property type="evidence" value="ECO:0007669"/>
    <property type="project" value="TreeGrafter"/>
</dbReference>
<dbReference type="Pfam" id="PF13416">
    <property type="entry name" value="SBP_bac_8"/>
    <property type="match status" value="1"/>
</dbReference>
<dbReference type="AlphaFoldDB" id="A0A0R1RPG5"/>
<dbReference type="PANTHER" id="PTHR30006">
    <property type="entry name" value="THIAMINE-BINDING PERIPLASMIC PROTEIN-RELATED"/>
    <property type="match status" value="1"/>
</dbReference>